<dbReference type="AlphaFoldDB" id="A0A1Y2EFF8"/>
<accession>A0A1Y2EFF8</accession>
<dbReference type="Gene3D" id="1.10.510.10">
    <property type="entry name" value="Transferase(Phosphotransferase) domain 1"/>
    <property type="match status" value="1"/>
</dbReference>
<dbReference type="InParanoid" id="A0A1Y2EFF8"/>
<gene>
    <name evidence="4" type="ORF">BCR38DRAFT_481450</name>
</gene>
<dbReference type="GO" id="GO:0005524">
    <property type="term" value="F:ATP binding"/>
    <property type="evidence" value="ECO:0007669"/>
    <property type="project" value="UniProtKB-UniRule"/>
</dbReference>
<name>A0A1Y2EFF8_9PEZI</name>
<feature type="region of interest" description="Disordered" evidence="2">
    <location>
        <begin position="286"/>
        <end position="317"/>
    </location>
</feature>
<dbReference type="GeneID" id="63779589"/>
<dbReference type="GO" id="GO:0005737">
    <property type="term" value="C:cytoplasm"/>
    <property type="evidence" value="ECO:0007669"/>
    <property type="project" value="TreeGrafter"/>
</dbReference>
<dbReference type="STRING" id="1141098.A0A1Y2EFF8"/>
<dbReference type="GO" id="GO:0044773">
    <property type="term" value="P:mitotic DNA damage checkpoint signaling"/>
    <property type="evidence" value="ECO:0007669"/>
    <property type="project" value="TreeGrafter"/>
</dbReference>
<evidence type="ECO:0000256" key="2">
    <source>
        <dbReference type="SAM" id="MobiDB-lite"/>
    </source>
</evidence>
<evidence type="ECO:0000256" key="1">
    <source>
        <dbReference type="PROSITE-ProRule" id="PRU10141"/>
    </source>
</evidence>
<evidence type="ECO:0000313" key="5">
    <source>
        <dbReference type="Proteomes" id="UP000193689"/>
    </source>
</evidence>
<feature type="domain" description="Protein kinase" evidence="3">
    <location>
        <begin position="23"/>
        <end position="317"/>
    </location>
</feature>
<keyword evidence="1" id="KW-0067">ATP-binding</keyword>
<reference evidence="4 5" key="1">
    <citation type="submission" date="2016-07" db="EMBL/GenBank/DDBJ databases">
        <title>Pervasive Adenine N6-methylation of Active Genes in Fungi.</title>
        <authorList>
            <consortium name="DOE Joint Genome Institute"/>
            <person name="Mondo S.J."/>
            <person name="Dannebaum R.O."/>
            <person name="Kuo R.C."/>
            <person name="Labutti K."/>
            <person name="Haridas S."/>
            <person name="Kuo A."/>
            <person name="Salamov A."/>
            <person name="Ahrendt S.R."/>
            <person name="Lipzen A."/>
            <person name="Sullivan W."/>
            <person name="Andreopoulos W.B."/>
            <person name="Clum A."/>
            <person name="Lindquist E."/>
            <person name="Daum C."/>
            <person name="Ramamoorthy G.K."/>
            <person name="Gryganskyi A."/>
            <person name="Culley D."/>
            <person name="Magnuson J.K."/>
            <person name="James T.Y."/>
            <person name="O'Malley M.A."/>
            <person name="Stajich J.E."/>
            <person name="Spatafora J.W."/>
            <person name="Visel A."/>
            <person name="Grigoriev I.V."/>
        </authorList>
    </citation>
    <scope>NUCLEOTIDE SEQUENCE [LARGE SCALE GENOMIC DNA]</scope>
    <source>
        <strain evidence="4 5">CBS 129021</strain>
    </source>
</reference>
<dbReference type="PROSITE" id="PS50011">
    <property type="entry name" value="PROTEIN_KINASE_DOM"/>
    <property type="match status" value="1"/>
</dbReference>
<dbReference type="SUPFAM" id="SSF56112">
    <property type="entry name" value="Protein kinase-like (PK-like)"/>
    <property type="match status" value="1"/>
</dbReference>
<comment type="caution">
    <text evidence="4">The sequence shown here is derived from an EMBL/GenBank/DDBJ whole genome shotgun (WGS) entry which is preliminary data.</text>
</comment>
<keyword evidence="5" id="KW-1185">Reference proteome</keyword>
<protein>
    <recommendedName>
        <fullName evidence="3">Protein kinase domain-containing protein</fullName>
    </recommendedName>
</protein>
<proteinExistence type="predicted"/>
<sequence length="317" mass="35377">MDEEDLAKVQMKLKAYFSSEPRYHFDGVIGGGANGIAYKITTPNKKLVLKICPLGVDLGDGKPRDDDDDEEASLPEEVASLQSEVQWLQKLRGCAHIVQTLDIPGDPLLRNAPEGVVPHGMGAWTFMEYAENGTLFDMIGKYQNLYAGQVFPNRVLWRFFMCLIRACVEMAYYDSKDGDVRVDPTTVPLEHLGGRPPGNLAHMDIKGSNIVAGALIPGFQTREHDITPILKLIDFGEAQEIDDAYRERNADLIRFDADAQAARHSYIQHWDCHALLATMSVPPPALRKKLSKSDKSKAETSPDYLEGKGNPMQYEQR</sequence>
<dbReference type="OrthoDB" id="4062651at2759"/>
<feature type="binding site" evidence="1">
    <location>
        <position position="50"/>
    </location>
    <ligand>
        <name>ATP</name>
        <dbReference type="ChEBI" id="CHEBI:30616"/>
    </ligand>
</feature>
<dbReference type="InterPro" id="IPR000719">
    <property type="entry name" value="Prot_kinase_dom"/>
</dbReference>
<dbReference type="Proteomes" id="UP000193689">
    <property type="component" value="Unassembled WGS sequence"/>
</dbReference>
<evidence type="ECO:0000259" key="3">
    <source>
        <dbReference type="PROSITE" id="PS50011"/>
    </source>
</evidence>
<dbReference type="EMBL" id="MCFJ01000002">
    <property type="protein sequence ID" value="ORY70313.1"/>
    <property type="molecule type" value="Genomic_DNA"/>
</dbReference>
<dbReference type="PANTHER" id="PTHR44167:SF24">
    <property type="entry name" value="SERINE_THREONINE-PROTEIN KINASE CHK2"/>
    <property type="match status" value="1"/>
</dbReference>
<dbReference type="InterPro" id="IPR011009">
    <property type="entry name" value="Kinase-like_dom_sf"/>
</dbReference>
<dbReference type="RefSeq" id="XP_040720263.1">
    <property type="nucleotide sequence ID" value="XM_040863377.1"/>
</dbReference>
<dbReference type="GO" id="GO:0004674">
    <property type="term" value="F:protein serine/threonine kinase activity"/>
    <property type="evidence" value="ECO:0007669"/>
    <property type="project" value="TreeGrafter"/>
</dbReference>
<feature type="compositionally biased region" description="Basic and acidic residues" evidence="2">
    <location>
        <begin position="291"/>
        <end position="300"/>
    </location>
</feature>
<dbReference type="PANTHER" id="PTHR44167">
    <property type="entry name" value="OVARIAN-SPECIFIC SERINE/THREONINE-PROTEIN KINASE LOK-RELATED"/>
    <property type="match status" value="1"/>
</dbReference>
<dbReference type="InterPro" id="IPR017441">
    <property type="entry name" value="Protein_kinase_ATP_BS"/>
</dbReference>
<dbReference type="PROSITE" id="PS00107">
    <property type="entry name" value="PROTEIN_KINASE_ATP"/>
    <property type="match status" value="1"/>
</dbReference>
<keyword evidence="1" id="KW-0547">Nucleotide-binding</keyword>
<organism evidence="4 5">
    <name type="scientific">Pseudomassariella vexata</name>
    <dbReference type="NCBI Taxonomy" id="1141098"/>
    <lineage>
        <taxon>Eukaryota</taxon>
        <taxon>Fungi</taxon>
        <taxon>Dikarya</taxon>
        <taxon>Ascomycota</taxon>
        <taxon>Pezizomycotina</taxon>
        <taxon>Sordariomycetes</taxon>
        <taxon>Xylariomycetidae</taxon>
        <taxon>Amphisphaeriales</taxon>
        <taxon>Pseudomassariaceae</taxon>
        <taxon>Pseudomassariella</taxon>
    </lineage>
</organism>
<dbReference type="GO" id="GO:0005634">
    <property type="term" value="C:nucleus"/>
    <property type="evidence" value="ECO:0007669"/>
    <property type="project" value="TreeGrafter"/>
</dbReference>
<evidence type="ECO:0000313" key="4">
    <source>
        <dbReference type="EMBL" id="ORY70313.1"/>
    </source>
</evidence>